<dbReference type="InterPro" id="IPR018257">
    <property type="entry name" value="Ribosomal_bL19_CS"/>
</dbReference>
<dbReference type="EMBL" id="JAQQXQ010000001">
    <property type="protein sequence ID" value="MDC8753541.1"/>
    <property type="molecule type" value="Genomic_DNA"/>
</dbReference>
<name>A0ABT5JLB4_9SPHN</name>
<dbReference type="PRINTS" id="PR00061">
    <property type="entry name" value="RIBOSOMALL19"/>
</dbReference>
<protein>
    <recommendedName>
        <fullName evidence="4 5">Large ribosomal subunit protein bL19</fullName>
    </recommendedName>
</protein>
<dbReference type="PANTHER" id="PTHR15680:SF9">
    <property type="entry name" value="LARGE RIBOSOMAL SUBUNIT PROTEIN BL19M"/>
    <property type="match status" value="1"/>
</dbReference>
<dbReference type="PANTHER" id="PTHR15680">
    <property type="entry name" value="RIBOSOMAL PROTEIN L19"/>
    <property type="match status" value="1"/>
</dbReference>
<dbReference type="GO" id="GO:0005840">
    <property type="term" value="C:ribosome"/>
    <property type="evidence" value="ECO:0007669"/>
    <property type="project" value="UniProtKB-KW"/>
</dbReference>
<evidence type="ECO:0000256" key="4">
    <source>
        <dbReference type="ARBA" id="ARBA00035171"/>
    </source>
</evidence>
<gene>
    <name evidence="5 7" type="primary">rplS</name>
    <name evidence="7" type="ORF">OIK40_02655</name>
</gene>
<evidence type="ECO:0000256" key="3">
    <source>
        <dbReference type="ARBA" id="ARBA00023274"/>
    </source>
</evidence>
<keyword evidence="8" id="KW-1185">Reference proteome</keyword>
<proteinExistence type="inferred from homology"/>
<comment type="function">
    <text evidence="5 6">This protein is located at the 30S-50S ribosomal subunit interface and may play a role in the structure and function of the aminoacyl-tRNA binding site.</text>
</comment>
<dbReference type="InterPro" id="IPR001857">
    <property type="entry name" value="Ribosomal_bL19"/>
</dbReference>
<comment type="caution">
    <text evidence="7">The sequence shown here is derived from an EMBL/GenBank/DDBJ whole genome shotgun (WGS) entry which is preliminary data.</text>
</comment>
<dbReference type="PIRSF" id="PIRSF002191">
    <property type="entry name" value="Ribosomal_L19"/>
    <property type="match status" value="1"/>
</dbReference>
<evidence type="ECO:0000313" key="8">
    <source>
        <dbReference type="Proteomes" id="UP001216558"/>
    </source>
</evidence>
<evidence type="ECO:0000256" key="1">
    <source>
        <dbReference type="ARBA" id="ARBA00005781"/>
    </source>
</evidence>
<evidence type="ECO:0000256" key="5">
    <source>
        <dbReference type="HAMAP-Rule" id="MF_00402"/>
    </source>
</evidence>
<accession>A0ABT5JLB4</accession>
<dbReference type="HAMAP" id="MF_00402">
    <property type="entry name" value="Ribosomal_bL19"/>
    <property type="match status" value="1"/>
</dbReference>
<dbReference type="PROSITE" id="PS01015">
    <property type="entry name" value="RIBOSOMAL_L19"/>
    <property type="match status" value="1"/>
</dbReference>
<keyword evidence="2 5" id="KW-0689">Ribosomal protein</keyword>
<reference evidence="7 8" key="1">
    <citation type="submission" date="2022-10" db="EMBL/GenBank/DDBJ databases">
        <title>Erythrobacter sp. sf7 Genome sequencing.</title>
        <authorList>
            <person name="Park S."/>
        </authorList>
    </citation>
    <scope>NUCLEOTIDE SEQUENCE [LARGE SCALE GENOMIC DNA]</scope>
    <source>
        <strain evidence="8">sf7</strain>
    </source>
</reference>
<dbReference type="InterPro" id="IPR008991">
    <property type="entry name" value="Translation_prot_SH3-like_sf"/>
</dbReference>
<keyword evidence="3 5" id="KW-0687">Ribonucleoprotein</keyword>
<dbReference type="InterPro" id="IPR038657">
    <property type="entry name" value="Ribosomal_bL19_sf"/>
</dbReference>
<dbReference type="Pfam" id="PF01245">
    <property type="entry name" value="Ribosomal_L19"/>
    <property type="match status" value="1"/>
</dbReference>
<comment type="similarity">
    <text evidence="1 5 6">Belongs to the bacterial ribosomal protein bL19 family.</text>
</comment>
<organism evidence="7 8">
    <name type="scientific">Erythrobacter fulvus</name>
    <dbReference type="NCBI Taxonomy" id="2987523"/>
    <lineage>
        <taxon>Bacteria</taxon>
        <taxon>Pseudomonadati</taxon>
        <taxon>Pseudomonadota</taxon>
        <taxon>Alphaproteobacteria</taxon>
        <taxon>Sphingomonadales</taxon>
        <taxon>Erythrobacteraceae</taxon>
        <taxon>Erythrobacter/Porphyrobacter group</taxon>
        <taxon>Erythrobacter</taxon>
    </lineage>
</organism>
<dbReference type="Gene3D" id="2.30.30.790">
    <property type="match status" value="1"/>
</dbReference>
<dbReference type="NCBIfam" id="TIGR01024">
    <property type="entry name" value="rplS_bact"/>
    <property type="match status" value="1"/>
</dbReference>
<evidence type="ECO:0000256" key="6">
    <source>
        <dbReference type="RuleBase" id="RU000559"/>
    </source>
</evidence>
<evidence type="ECO:0000256" key="2">
    <source>
        <dbReference type="ARBA" id="ARBA00022980"/>
    </source>
</evidence>
<dbReference type="RefSeq" id="WP_273675959.1">
    <property type="nucleotide sequence ID" value="NZ_JAQQXQ010000001.1"/>
</dbReference>
<evidence type="ECO:0000313" key="7">
    <source>
        <dbReference type="EMBL" id="MDC8753541.1"/>
    </source>
</evidence>
<dbReference type="SUPFAM" id="SSF50104">
    <property type="entry name" value="Translation proteins SH3-like domain"/>
    <property type="match status" value="1"/>
</dbReference>
<sequence length="122" mass="13679">MNLIQQIEAEEIAKSGKDIPEFRAGDTVRVGVKVKEGNRERVQNYEGVVIARSNRGMGSNFTVRKISFGEGVERVFPLYSPIIESITVVRRGVVRRAKLYYLRGRTGKSARIAERKVTAPKA</sequence>
<dbReference type="Proteomes" id="UP001216558">
    <property type="component" value="Unassembled WGS sequence"/>
</dbReference>